<dbReference type="OrthoDB" id="5817083at2759"/>
<protein>
    <recommendedName>
        <fullName evidence="8">E3 ubiquitin-protein ligase MARCHF5</fullName>
    </recommendedName>
    <alternativeName>
        <fullName evidence="10">Membrane-associated RING finger protein 5</fullName>
    </alternativeName>
    <alternativeName>
        <fullName evidence="9">Membrane-associated RING-CH protein V</fullName>
    </alternativeName>
    <alternativeName>
        <fullName evidence="11">RING-type E3 ubiquitin transferase MARCHF5</fullName>
    </alternativeName>
</protein>
<evidence type="ECO:0000256" key="5">
    <source>
        <dbReference type="ARBA" id="ARBA00022833"/>
    </source>
</evidence>
<dbReference type="GO" id="GO:0016020">
    <property type="term" value="C:membrane"/>
    <property type="evidence" value="ECO:0007669"/>
    <property type="project" value="UniProtKB-SubCell"/>
</dbReference>
<evidence type="ECO:0000256" key="6">
    <source>
        <dbReference type="ARBA" id="ARBA00022989"/>
    </source>
</evidence>
<keyword evidence="4" id="KW-0863">Zinc-finger</keyword>
<evidence type="ECO:0000256" key="7">
    <source>
        <dbReference type="ARBA" id="ARBA00023136"/>
    </source>
</evidence>
<keyword evidence="7 12" id="KW-0472">Membrane</keyword>
<evidence type="ECO:0000256" key="3">
    <source>
        <dbReference type="ARBA" id="ARBA00022723"/>
    </source>
</evidence>
<dbReference type="EMBL" id="SJOL01003227">
    <property type="protein sequence ID" value="TGZ72888.1"/>
    <property type="molecule type" value="Genomic_DNA"/>
</dbReference>
<evidence type="ECO:0000256" key="2">
    <source>
        <dbReference type="ARBA" id="ARBA00022692"/>
    </source>
</evidence>
<evidence type="ECO:0000313" key="15">
    <source>
        <dbReference type="Proteomes" id="UP000308267"/>
    </source>
</evidence>
<dbReference type="InterPro" id="IPR013083">
    <property type="entry name" value="Znf_RING/FYVE/PHD"/>
</dbReference>
<keyword evidence="2 12" id="KW-0812">Transmembrane</keyword>
<dbReference type="GO" id="GO:0008270">
    <property type="term" value="F:zinc ion binding"/>
    <property type="evidence" value="ECO:0007669"/>
    <property type="project" value="UniProtKB-KW"/>
</dbReference>
<feature type="transmembrane region" description="Helical" evidence="12">
    <location>
        <begin position="189"/>
        <end position="208"/>
    </location>
</feature>
<keyword evidence="6 12" id="KW-1133">Transmembrane helix</keyword>
<keyword evidence="15" id="KW-1185">Reference proteome</keyword>
<dbReference type="Proteomes" id="UP000308267">
    <property type="component" value="Unassembled WGS sequence"/>
</dbReference>
<feature type="transmembrane region" description="Helical" evidence="12">
    <location>
        <begin position="145"/>
        <end position="168"/>
    </location>
</feature>
<evidence type="ECO:0000256" key="12">
    <source>
        <dbReference type="SAM" id="Phobius"/>
    </source>
</evidence>
<organism evidence="14 15">
    <name type="scientific">Opisthorchis felineus</name>
    <dbReference type="NCBI Taxonomy" id="147828"/>
    <lineage>
        <taxon>Eukaryota</taxon>
        <taxon>Metazoa</taxon>
        <taxon>Spiralia</taxon>
        <taxon>Lophotrochozoa</taxon>
        <taxon>Platyhelminthes</taxon>
        <taxon>Trematoda</taxon>
        <taxon>Digenea</taxon>
        <taxon>Opisthorchiida</taxon>
        <taxon>Opisthorchiata</taxon>
        <taxon>Opisthorchiidae</taxon>
        <taxon>Opisthorchis</taxon>
    </lineage>
</organism>
<keyword evidence="3" id="KW-0479">Metal-binding</keyword>
<dbReference type="AlphaFoldDB" id="A0A4S2MET9"/>
<accession>A0A4S2MET9</accession>
<dbReference type="Pfam" id="PF12906">
    <property type="entry name" value="RINGv"/>
    <property type="match status" value="1"/>
</dbReference>
<reference evidence="14 15" key="1">
    <citation type="journal article" date="2019" name="BMC Genomics">
        <title>New insights from Opisthorchis felineus genome: update on genomics of the epidemiologically important liver flukes.</title>
        <authorList>
            <person name="Ershov N.I."/>
            <person name="Mordvinov V.A."/>
            <person name="Prokhortchouk E.B."/>
            <person name="Pakharukova M.Y."/>
            <person name="Gunbin K.V."/>
            <person name="Ustyantsev K."/>
            <person name="Genaev M.A."/>
            <person name="Blinov A.G."/>
            <person name="Mazur A."/>
            <person name="Boulygina E."/>
            <person name="Tsygankova S."/>
            <person name="Khrameeva E."/>
            <person name="Chekanov N."/>
            <person name="Fan G."/>
            <person name="Xiao A."/>
            <person name="Zhang H."/>
            <person name="Xu X."/>
            <person name="Yang H."/>
            <person name="Solovyev V."/>
            <person name="Lee S.M."/>
            <person name="Liu X."/>
            <person name="Afonnikov D.A."/>
            <person name="Skryabin K.G."/>
        </authorList>
    </citation>
    <scope>NUCLEOTIDE SEQUENCE [LARGE SCALE GENOMIC DNA]</scope>
    <source>
        <strain evidence="14">AK-0245</strain>
        <tissue evidence="14">Whole organism</tissue>
    </source>
</reference>
<evidence type="ECO:0000256" key="10">
    <source>
        <dbReference type="ARBA" id="ARBA00043185"/>
    </source>
</evidence>
<dbReference type="Gene3D" id="3.30.40.10">
    <property type="entry name" value="Zinc/RING finger domain, C3HC4 (zinc finger)"/>
    <property type="match status" value="1"/>
</dbReference>
<evidence type="ECO:0000256" key="1">
    <source>
        <dbReference type="ARBA" id="ARBA00004141"/>
    </source>
</evidence>
<dbReference type="STRING" id="147828.A0A4S2MET9"/>
<dbReference type="EMBL" id="SJOL01003227">
    <property type="protein sequence ID" value="TGZ72887.1"/>
    <property type="molecule type" value="Genomic_DNA"/>
</dbReference>
<gene>
    <name evidence="14" type="ORF">CRM22_001822</name>
</gene>
<comment type="caution">
    <text evidence="14">The sequence shown here is derived from an EMBL/GenBank/DDBJ whole genome shotgun (WGS) entry which is preliminary data.</text>
</comment>
<sequence>MKSFELPTRKANARSVILLNVPGSLPSNFSRTWSGAGRQGPSELHPDSRSILGSDDLDRVCWVCLESDLVEEPNGNWCRPCRCRGALKWVHHSCLQRWIDEQQSTRGQSSPVSCRACGAQYEIIYPPTSLFYLILETMDSRTRVLSYYLAGGLVIGSFYWSAVTYGAVTVMQVLGHQKGLQQMERMDPLILLLTLPVIPIGLLVAKAVPWENCLRSLWRQYISRLGFVRWLTCKAWPRWPMREGAVEPGPEGYEFPRLLCSALALPTIASMTGRLVFPRVRSDTHRLLLGGLTYLGIKGLLSVSYQEMRYMRTCHRMVKNYEGE</sequence>
<dbReference type="PANTHER" id="PTHR46283">
    <property type="entry name" value="E3 UBIQUITIN-PROTEIN LIGASE MARCH5"/>
    <property type="match status" value="1"/>
</dbReference>
<dbReference type="SMART" id="SM00744">
    <property type="entry name" value="RINGv"/>
    <property type="match status" value="1"/>
</dbReference>
<evidence type="ECO:0000313" key="14">
    <source>
        <dbReference type="EMBL" id="TGZ72888.1"/>
    </source>
</evidence>
<feature type="domain" description="RING-CH-type" evidence="13">
    <location>
        <begin position="53"/>
        <end position="124"/>
    </location>
</feature>
<dbReference type="SUPFAM" id="SSF57850">
    <property type="entry name" value="RING/U-box"/>
    <property type="match status" value="1"/>
</dbReference>
<dbReference type="InterPro" id="IPR011016">
    <property type="entry name" value="Znf_RING-CH"/>
</dbReference>
<evidence type="ECO:0000256" key="4">
    <source>
        <dbReference type="ARBA" id="ARBA00022771"/>
    </source>
</evidence>
<proteinExistence type="predicted"/>
<keyword evidence="5" id="KW-0862">Zinc</keyword>
<evidence type="ECO:0000259" key="13">
    <source>
        <dbReference type="PROSITE" id="PS51292"/>
    </source>
</evidence>
<evidence type="ECO:0000256" key="8">
    <source>
        <dbReference type="ARBA" id="ARBA00040151"/>
    </source>
</evidence>
<comment type="subcellular location">
    <subcellularLocation>
        <location evidence="1">Membrane</location>
        <topology evidence="1">Multi-pass membrane protein</topology>
    </subcellularLocation>
</comment>
<dbReference type="PROSITE" id="PS51292">
    <property type="entry name" value="ZF_RING_CH"/>
    <property type="match status" value="1"/>
</dbReference>
<evidence type="ECO:0000256" key="11">
    <source>
        <dbReference type="ARBA" id="ARBA00043231"/>
    </source>
</evidence>
<name>A0A4S2MET9_OPIFE</name>
<evidence type="ECO:0000256" key="9">
    <source>
        <dbReference type="ARBA" id="ARBA00043044"/>
    </source>
</evidence>